<feature type="compositionally biased region" description="Low complexity" evidence="1">
    <location>
        <begin position="21"/>
        <end position="36"/>
    </location>
</feature>
<evidence type="ECO:0000259" key="2">
    <source>
        <dbReference type="Pfam" id="PF09994"/>
    </source>
</evidence>
<reference evidence="3 4" key="1">
    <citation type="submission" date="2017-03" db="EMBL/GenBank/DDBJ databases">
        <authorList>
            <person name="Afonso C.L."/>
            <person name="Miller P.J."/>
            <person name="Scott M.A."/>
            <person name="Spackman E."/>
            <person name="Goraichik I."/>
            <person name="Dimitrov K.M."/>
            <person name="Suarez D.L."/>
            <person name="Swayne D.E."/>
        </authorList>
    </citation>
    <scope>NUCLEOTIDE SEQUENCE [LARGE SCALE GENOMIC DNA]</scope>
    <source>
        <strain evidence="3 4">CECT 8620</strain>
    </source>
</reference>
<dbReference type="SUPFAM" id="SSF53474">
    <property type="entry name" value="alpha/beta-Hydrolases"/>
    <property type="match status" value="1"/>
</dbReference>
<keyword evidence="4" id="KW-1185">Reference proteome</keyword>
<proteinExistence type="predicted"/>
<feature type="region of interest" description="Disordered" evidence="1">
    <location>
        <begin position="399"/>
        <end position="430"/>
    </location>
</feature>
<feature type="domain" description="T6SS Phospholipase effector Tle1-like catalytic" evidence="2">
    <location>
        <begin position="50"/>
        <end position="313"/>
    </location>
</feature>
<organism evidence="3 4">
    <name type="scientific">Aquimixticola soesokkakensis</name>
    <dbReference type="NCBI Taxonomy" id="1519096"/>
    <lineage>
        <taxon>Bacteria</taxon>
        <taxon>Pseudomonadati</taxon>
        <taxon>Pseudomonadota</taxon>
        <taxon>Alphaproteobacteria</taxon>
        <taxon>Rhodobacterales</taxon>
        <taxon>Paracoccaceae</taxon>
        <taxon>Aquimixticola</taxon>
    </lineage>
</organism>
<dbReference type="PANTHER" id="PTHR33840:SF1">
    <property type="entry name" value="TLE1 PHOSPHOLIPASE DOMAIN-CONTAINING PROTEIN"/>
    <property type="match status" value="1"/>
</dbReference>
<dbReference type="PANTHER" id="PTHR33840">
    <property type="match status" value="1"/>
</dbReference>
<evidence type="ECO:0000313" key="3">
    <source>
        <dbReference type="EMBL" id="SLN37632.1"/>
    </source>
</evidence>
<dbReference type="InterPro" id="IPR018712">
    <property type="entry name" value="Tle1-like_cat"/>
</dbReference>
<accession>A0A1Y5SCK0</accession>
<gene>
    <name evidence="3" type="ORF">AQS8620_01390</name>
</gene>
<dbReference type="EMBL" id="FWFS01000004">
    <property type="protein sequence ID" value="SLN37632.1"/>
    <property type="molecule type" value="Genomic_DNA"/>
</dbReference>
<protein>
    <recommendedName>
        <fullName evidence="2">T6SS Phospholipase effector Tle1-like catalytic domain-containing protein</fullName>
    </recommendedName>
</protein>
<name>A0A1Y5SCK0_9RHOB</name>
<feature type="region of interest" description="Disordered" evidence="1">
    <location>
        <begin position="12"/>
        <end position="38"/>
    </location>
</feature>
<dbReference type="AlphaFoldDB" id="A0A1Y5SCK0"/>
<dbReference type="OrthoDB" id="4378831at2"/>
<dbReference type="Pfam" id="PF09994">
    <property type="entry name" value="T6SS_Tle1-like_cat"/>
    <property type="match status" value="1"/>
</dbReference>
<dbReference type="Proteomes" id="UP000193862">
    <property type="component" value="Unassembled WGS sequence"/>
</dbReference>
<dbReference type="InterPro" id="IPR029058">
    <property type="entry name" value="AB_hydrolase_fold"/>
</dbReference>
<evidence type="ECO:0000256" key="1">
    <source>
        <dbReference type="SAM" id="MobiDB-lite"/>
    </source>
</evidence>
<evidence type="ECO:0000313" key="4">
    <source>
        <dbReference type="Proteomes" id="UP000193862"/>
    </source>
</evidence>
<dbReference type="RefSeq" id="WP_085836099.1">
    <property type="nucleotide sequence ID" value="NZ_FWFS01000004.1"/>
</dbReference>
<sequence length="430" mass="48394">MSLLGRFRTALRKGRTVETEQAPAPSGAQGPAQGRANAPHSAVLRGQVTHVVILDGTLSTLEDGQETNAGLTYKLCREVAQKTRAATEPTARLSLRYEAGIQWSGWRNALDVIEGRGINRQIRQVYGALASRYVEGDRIFLFGYSRGAYAVRSLAGMIDRLGLLEAAHATERNVSVLYSHYQSDPDTAVAQEFARSHCHQSVEIEMIGVWDTVSAIGIRAPFLWRLSKAKHRFRSAYLGPHVKRGYHALAYHESRRAYAPVMWQTDPDAVAAGTAPEMVQMWFRGNHGDVGGQLGDWAEGRKLSNAALVWILDKAESAGLPLPFGWRMRFLADPTGPKSPPWRGWAKLFWARKPRVVGADPSEVLHPSLTQRVRRRRGGLAWWRLVRRRLRRWQRKNRSARARSYRATPPRNPYEGQRNKGAGSRIRLRR</sequence>